<accession>A0ABT3ZVC6</accession>
<dbReference type="SUPFAM" id="SSF53448">
    <property type="entry name" value="Nucleotide-diphospho-sugar transferases"/>
    <property type="match status" value="1"/>
</dbReference>
<dbReference type="InterPro" id="IPR029044">
    <property type="entry name" value="Nucleotide-diphossugar_trans"/>
</dbReference>
<feature type="domain" description="Glycosyltransferase 2-like" evidence="1">
    <location>
        <begin position="7"/>
        <end position="114"/>
    </location>
</feature>
<dbReference type="PANTHER" id="PTHR22916:SF3">
    <property type="entry name" value="UDP-GLCNAC:BETAGAL BETA-1,3-N-ACETYLGLUCOSAMINYLTRANSFERASE-LIKE PROTEIN 1"/>
    <property type="match status" value="1"/>
</dbReference>
<dbReference type="CDD" id="cd00761">
    <property type="entry name" value="Glyco_tranf_GTA_type"/>
    <property type="match status" value="1"/>
</dbReference>
<dbReference type="InterPro" id="IPR001173">
    <property type="entry name" value="Glyco_trans_2-like"/>
</dbReference>
<evidence type="ECO:0000313" key="2">
    <source>
        <dbReference type="EMBL" id="MCY0389793.1"/>
    </source>
</evidence>
<evidence type="ECO:0000313" key="3">
    <source>
        <dbReference type="Proteomes" id="UP001082899"/>
    </source>
</evidence>
<dbReference type="Pfam" id="PF00535">
    <property type="entry name" value="Glycos_transf_2"/>
    <property type="match status" value="1"/>
</dbReference>
<dbReference type="Gene3D" id="3.90.550.10">
    <property type="entry name" value="Spore Coat Polysaccharide Biosynthesis Protein SpsA, Chain A"/>
    <property type="match status" value="1"/>
</dbReference>
<evidence type="ECO:0000259" key="1">
    <source>
        <dbReference type="Pfam" id="PF00535"/>
    </source>
</evidence>
<proteinExistence type="predicted"/>
<dbReference type="RefSeq" id="WP_267849725.1">
    <property type="nucleotide sequence ID" value="NZ_JAPMXC010000012.1"/>
</dbReference>
<dbReference type="PANTHER" id="PTHR22916">
    <property type="entry name" value="GLYCOSYLTRANSFERASE"/>
    <property type="match status" value="1"/>
</dbReference>
<comment type="caution">
    <text evidence="2">The sequence shown here is derived from an EMBL/GenBank/DDBJ whole genome shotgun (WGS) entry which is preliminary data.</text>
</comment>
<gene>
    <name evidence="2" type="ORF">OVY01_21870</name>
</gene>
<name>A0ABT3ZVC6_9BURK</name>
<reference evidence="2" key="1">
    <citation type="submission" date="2022-11" db="EMBL/GenBank/DDBJ databases">
        <title>Robbsia betulipollinis sp. nov., isolated from pollen of birch (Betula pendula).</title>
        <authorList>
            <person name="Shi H."/>
            <person name="Ambika Manirajan B."/>
            <person name="Ratering S."/>
            <person name="Geissler-Plaum R."/>
            <person name="Schnell S."/>
        </authorList>
    </citation>
    <scope>NUCLEOTIDE SEQUENCE</scope>
    <source>
        <strain evidence="2">Bb-Pol-6</strain>
    </source>
</reference>
<protein>
    <submittedName>
        <fullName evidence="2">Glycosyltransferase family 2 protein</fullName>
    </submittedName>
</protein>
<dbReference type="Proteomes" id="UP001082899">
    <property type="component" value="Unassembled WGS sequence"/>
</dbReference>
<sequence>MTGMLYSLIIPAYNAEKTIGRCLVSALEQLQGSPNVEVIVVDDGSTDGTANTARLTAERYPEVITHVISQANAGVSAARNAGIASAKSAYLGFMDGDDFWLPEHWQEVSRRLTDGSSPDIVEFNAITVDQHGTQAGSLNMCLSGGSNVVNVDLDVLLRYAALHKHFPWARVYRAGLFESRLFPVNRHYEDNGAMPWMYAAAHRLSSINKPLLAYTIQDGNSITGQSAKIGQSIDLASYTADAMEEAKHSDSLRLYWYLIAARAAAANHALIRRLRWSHRLRALRVARRIPKIPYGCVSNSEWVKLRFPALYFLFLSLRSAR</sequence>
<keyword evidence="3" id="KW-1185">Reference proteome</keyword>
<organism evidence="2 3">
    <name type="scientific">Robbsia betulipollinis</name>
    <dbReference type="NCBI Taxonomy" id="2981849"/>
    <lineage>
        <taxon>Bacteria</taxon>
        <taxon>Pseudomonadati</taxon>
        <taxon>Pseudomonadota</taxon>
        <taxon>Betaproteobacteria</taxon>
        <taxon>Burkholderiales</taxon>
        <taxon>Burkholderiaceae</taxon>
        <taxon>Robbsia</taxon>
    </lineage>
</organism>
<dbReference type="EMBL" id="JAPMXC010000012">
    <property type="protein sequence ID" value="MCY0389793.1"/>
    <property type="molecule type" value="Genomic_DNA"/>
</dbReference>